<protein>
    <submittedName>
        <fullName evidence="1">Uncharacterized protein</fullName>
    </submittedName>
</protein>
<organism evidence="1 2">
    <name type="scientific">Cirrhinus mrigala</name>
    <name type="common">Mrigala</name>
    <dbReference type="NCBI Taxonomy" id="683832"/>
    <lineage>
        <taxon>Eukaryota</taxon>
        <taxon>Metazoa</taxon>
        <taxon>Chordata</taxon>
        <taxon>Craniata</taxon>
        <taxon>Vertebrata</taxon>
        <taxon>Euteleostomi</taxon>
        <taxon>Actinopterygii</taxon>
        <taxon>Neopterygii</taxon>
        <taxon>Teleostei</taxon>
        <taxon>Ostariophysi</taxon>
        <taxon>Cypriniformes</taxon>
        <taxon>Cyprinidae</taxon>
        <taxon>Labeoninae</taxon>
        <taxon>Labeonini</taxon>
        <taxon>Cirrhinus</taxon>
    </lineage>
</organism>
<dbReference type="Proteomes" id="UP001529510">
    <property type="component" value="Unassembled WGS sequence"/>
</dbReference>
<sequence length="86" mass="9708">MAAVDVNYKFIYASVGTQERVSDAGLFAHLDLCKEMDQGQLNFPPPEPLPSSDIMMPYMFVGDEACPLRPDLMKPYPNKQMDHSQQ</sequence>
<comment type="caution">
    <text evidence="1">The sequence shown here is derived from an EMBL/GenBank/DDBJ whole genome shotgun (WGS) entry which is preliminary data.</text>
</comment>
<name>A0ABD0NRK8_CIRMR</name>
<gene>
    <name evidence="1" type="ORF">M9458_039539</name>
</gene>
<evidence type="ECO:0000313" key="1">
    <source>
        <dbReference type="EMBL" id="KAL0163786.1"/>
    </source>
</evidence>
<accession>A0ABD0NRK8</accession>
<dbReference type="EMBL" id="JAMKFB020000020">
    <property type="protein sequence ID" value="KAL0163786.1"/>
    <property type="molecule type" value="Genomic_DNA"/>
</dbReference>
<dbReference type="AlphaFoldDB" id="A0ABD0NRK8"/>
<proteinExistence type="predicted"/>
<keyword evidence="2" id="KW-1185">Reference proteome</keyword>
<evidence type="ECO:0000313" key="2">
    <source>
        <dbReference type="Proteomes" id="UP001529510"/>
    </source>
</evidence>
<reference evidence="1 2" key="1">
    <citation type="submission" date="2024-05" db="EMBL/GenBank/DDBJ databases">
        <title>Genome sequencing and assembly of Indian major carp, Cirrhinus mrigala (Hamilton, 1822).</title>
        <authorList>
            <person name="Mohindra V."/>
            <person name="Chowdhury L.M."/>
            <person name="Lal K."/>
            <person name="Jena J.K."/>
        </authorList>
    </citation>
    <scope>NUCLEOTIDE SEQUENCE [LARGE SCALE GENOMIC DNA]</scope>
    <source>
        <strain evidence="1">CM1030</strain>
        <tissue evidence="1">Blood</tissue>
    </source>
</reference>
<feature type="non-terminal residue" evidence="1">
    <location>
        <position position="86"/>
    </location>
</feature>